<evidence type="ECO:0000259" key="1">
    <source>
        <dbReference type="Pfam" id="PF00501"/>
    </source>
</evidence>
<keyword evidence="4" id="KW-1185">Reference proteome</keyword>
<dbReference type="EMBL" id="BOOZ01000026">
    <property type="protein sequence ID" value="GIJ11076.1"/>
    <property type="molecule type" value="Genomic_DNA"/>
</dbReference>
<sequence>MYEWFGATVRAHPTRTALSVAGADFTYASLDAAAGRAAAAIAGTAGDRTGRPPRRIGVLASRTVAATYVAYLASLRLGDTVICLNTEFPAVRNAEIARLAGLDVLVHADAERELAAQVRAATGVRLLSMPDDAATFTGGGPSAEAGTPDVDDLAYIIFTSGSTGSPKGVPIRHRNFAAWVGHFAPMFADRASARVAQTADLSWDMSMIPLWTAWASGGAVVVPTKTDLLAPSRFIAGQGITHWVSTPASVTMARWLGDLTTGGLPDLRWSIFGGEALTPEHVRAWREAAPNSAVANVYGPSEATVTCLTHLLPHDPADPPATPNGTFPIGRVYPTVEHVVLDDDGTAADEGELLVRGPQRFDGYLDPAHNRGRFVLWDGELLGTHDGPGRPDERHWYRTGDRVRFDDAVAVYLGRVDNQVKVHGYRIEPGDIEAALRAHPGLEEAAVVPCPADDGIVELAGFFTGEAVSDPELRDFLAGRLPTYMTPRFLVHVAKLPLSLNGKIDRKALVAQAASLTTTS</sequence>
<dbReference type="SUPFAM" id="SSF56801">
    <property type="entry name" value="Acetyl-CoA synthetase-like"/>
    <property type="match status" value="1"/>
</dbReference>
<dbReference type="Gene3D" id="3.30.300.30">
    <property type="match status" value="1"/>
</dbReference>
<reference evidence="3 4" key="1">
    <citation type="submission" date="2021-01" db="EMBL/GenBank/DDBJ databases">
        <title>Whole genome shotgun sequence of Verrucosispora andamanensis NBRC 109075.</title>
        <authorList>
            <person name="Komaki H."/>
            <person name="Tamura T."/>
        </authorList>
    </citation>
    <scope>NUCLEOTIDE SEQUENCE [LARGE SCALE GENOMIC DNA]</scope>
    <source>
        <strain evidence="3 4">NBRC 109075</strain>
    </source>
</reference>
<gene>
    <name evidence="3" type="ORF">Van01_42900</name>
</gene>
<dbReference type="Pfam" id="PF13193">
    <property type="entry name" value="AMP-binding_C"/>
    <property type="match status" value="1"/>
</dbReference>
<evidence type="ECO:0000313" key="4">
    <source>
        <dbReference type="Proteomes" id="UP000647017"/>
    </source>
</evidence>
<proteinExistence type="predicted"/>
<feature type="domain" description="AMP-dependent synthetase/ligase" evidence="1">
    <location>
        <begin position="8"/>
        <end position="365"/>
    </location>
</feature>
<evidence type="ECO:0000313" key="3">
    <source>
        <dbReference type="EMBL" id="GIJ11076.1"/>
    </source>
</evidence>
<comment type="caution">
    <text evidence="3">The sequence shown here is derived from an EMBL/GenBank/DDBJ whole genome shotgun (WGS) entry which is preliminary data.</text>
</comment>
<dbReference type="InterPro" id="IPR020845">
    <property type="entry name" value="AMP-binding_CS"/>
</dbReference>
<dbReference type="PANTHER" id="PTHR45527:SF1">
    <property type="entry name" value="FATTY ACID SYNTHASE"/>
    <property type="match status" value="1"/>
</dbReference>
<dbReference type="InterPro" id="IPR000873">
    <property type="entry name" value="AMP-dep_synth/lig_dom"/>
</dbReference>
<evidence type="ECO:0000259" key="2">
    <source>
        <dbReference type="Pfam" id="PF13193"/>
    </source>
</evidence>
<organism evidence="3 4">
    <name type="scientific">Micromonospora andamanensis</name>
    <dbReference type="NCBI Taxonomy" id="1287068"/>
    <lineage>
        <taxon>Bacteria</taxon>
        <taxon>Bacillati</taxon>
        <taxon>Actinomycetota</taxon>
        <taxon>Actinomycetes</taxon>
        <taxon>Micromonosporales</taxon>
        <taxon>Micromonosporaceae</taxon>
        <taxon>Micromonospora</taxon>
    </lineage>
</organism>
<dbReference type="InterPro" id="IPR042099">
    <property type="entry name" value="ANL_N_sf"/>
</dbReference>
<protein>
    <submittedName>
        <fullName evidence="3">Amino acid adenylation protein</fullName>
    </submittedName>
</protein>
<dbReference type="PANTHER" id="PTHR45527">
    <property type="entry name" value="NONRIBOSOMAL PEPTIDE SYNTHETASE"/>
    <property type="match status" value="1"/>
</dbReference>
<name>A0ABQ4HZZ6_9ACTN</name>
<dbReference type="Proteomes" id="UP000647017">
    <property type="component" value="Unassembled WGS sequence"/>
</dbReference>
<dbReference type="Pfam" id="PF00501">
    <property type="entry name" value="AMP-binding"/>
    <property type="match status" value="1"/>
</dbReference>
<dbReference type="PROSITE" id="PS00455">
    <property type="entry name" value="AMP_BINDING"/>
    <property type="match status" value="1"/>
</dbReference>
<accession>A0ABQ4HZZ6</accession>
<dbReference type="InterPro" id="IPR025110">
    <property type="entry name" value="AMP-bd_C"/>
</dbReference>
<dbReference type="InterPro" id="IPR045851">
    <property type="entry name" value="AMP-bd_C_sf"/>
</dbReference>
<dbReference type="Gene3D" id="3.40.50.12780">
    <property type="entry name" value="N-terminal domain of ligase-like"/>
    <property type="match status" value="1"/>
</dbReference>
<feature type="domain" description="AMP-binding enzyme C-terminal" evidence="2">
    <location>
        <begin position="432"/>
        <end position="503"/>
    </location>
</feature>